<organism evidence="3 4">
    <name type="scientific">Panicum virgatum</name>
    <name type="common">Blackwell switchgrass</name>
    <dbReference type="NCBI Taxonomy" id="38727"/>
    <lineage>
        <taxon>Eukaryota</taxon>
        <taxon>Viridiplantae</taxon>
        <taxon>Streptophyta</taxon>
        <taxon>Embryophyta</taxon>
        <taxon>Tracheophyta</taxon>
        <taxon>Spermatophyta</taxon>
        <taxon>Magnoliopsida</taxon>
        <taxon>Liliopsida</taxon>
        <taxon>Poales</taxon>
        <taxon>Poaceae</taxon>
        <taxon>PACMAD clade</taxon>
        <taxon>Panicoideae</taxon>
        <taxon>Panicodae</taxon>
        <taxon>Paniceae</taxon>
        <taxon>Panicinae</taxon>
        <taxon>Panicum</taxon>
        <taxon>Panicum sect. Hiantes</taxon>
    </lineage>
</organism>
<dbReference type="InterPro" id="IPR051112">
    <property type="entry name" value="CWC26_splicing_factor"/>
</dbReference>
<feature type="compositionally biased region" description="Basic and acidic residues" evidence="2">
    <location>
        <begin position="10"/>
        <end position="20"/>
    </location>
</feature>
<dbReference type="PANTHER" id="PTHR31809">
    <property type="entry name" value="BUD13 HOMOLOG"/>
    <property type="match status" value="1"/>
</dbReference>
<evidence type="ECO:0000313" key="3">
    <source>
        <dbReference type="EMBL" id="KAG2604038.1"/>
    </source>
</evidence>
<evidence type="ECO:0000256" key="2">
    <source>
        <dbReference type="SAM" id="MobiDB-lite"/>
    </source>
</evidence>
<evidence type="ECO:0000256" key="1">
    <source>
        <dbReference type="ARBA" id="ARBA00011069"/>
    </source>
</evidence>
<protein>
    <submittedName>
        <fullName evidence="3">Uncharacterized protein</fullName>
    </submittedName>
</protein>
<feature type="compositionally biased region" description="Basic and acidic residues" evidence="2">
    <location>
        <begin position="78"/>
        <end position="103"/>
    </location>
</feature>
<name>A0A8T0T2Z2_PANVG</name>
<evidence type="ECO:0000313" key="4">
    <source>
        <dbReference type="Proteomes" id="UP000823388"/>
    </source>
</evidence>
<dbReference type="GO" id="GO:0005684">
    <property type="term" value="C:U2-type spliceosomal complex"/>
    <property type="evidence" value="ECO:0007669"/>
    <property type="project" value="TreeGrafter"/>
</dbReference>
<comment type="caution">
    <text evidence="3">The sequence shown here is derived from an EMBL/GenBank/DDBJ whole genome shotgun (WGS) entry which is preliminary data.</text>
</comment>
<dbReference type="PANTHER" id="PTHR31809:SF0">
    <property type="entry name" value="BUD13 HOMOLOG"/>
    <property type="match status" value="1"/>
</dbReference>
<dbReference type="EMBL" id="CM029044">
    <property type="protein sequence ID" value="KAG2604038.1"/>
    <property type="molecule type" value="Genomic_DNA"/>
</dbReference>
<feature type="compositionally biased region" description="Basic and acidic residues" evidence="2">
    <location>
        <begin position="59"/>
        <end position="70"/>
    </location>
</feature>
<feature type="compositionally biased region" description="Basic and acidic residues" evidence="2">
    <location>
        <begin position="178"/>
        <end position="235"/>
    </location>
</feature>
<dbReference type="AlphaFoldDB" id="A0A8T0T2Z2"/>
<dbReference type="Pfam" id="PF09736">
    <property type="entry name" value="Bud13"/>
    <property type="match status" value="1"/>
</dbReference>
<comment type="similarity">
    <text evidence="1">Belongs to the CWC26 family.</text>
</comment>
<keyword evidence="4" id="KW-1185">Reference proteome</keyword>
<dbReference type="GO" id="GO:0070274">
    <property type="term" value="C:RES complex"/>
    <property type="evidence" value="ECO:0007669"/>
    <property type="project" value="TreeGrafter"/>
</dbReference>
<feature type="region of interest" description="Disordered" evidence="2">
    <location>
        <begin position="178"/>
        <end position="249"/>
    </location>
</feature>
<reference evidence="3" key="1">
    <citation type="submission" date="2020-05" db="EMBL/GenBank/DDBJ databases">
        <title>WGS assembly of Panicum virgatum.</title>
        <authorList>
            <person name="Lovell J.T."/>
            <person name="Jenkins J."/>
            <person name="Shu S."/>
            <person name="Juenger T.E."/>
            <person name="Schmutz J."/>
        </authorList>
    </citation>
    <scope>NUCLEOTIDE SEQUENCE</scope>
    <source>
        <strain evidence="3">AP13</strain>
    </source>
</reference>
<dbReference type="GO" id="GO:0000398">
    <property type="term" value="P:mRNA splicing, via spliceosome"/>
    <property type="evidence" value="ECO:0007669"/>
    <property type="project" value="TreeGrafter"/>
</dbReference>
<gene>
    <name evidence="3" type="ORF">PVAP13_4NG033100</name>
</gene>
<dbReference type="GO" id="GO:0003723">
    <property type="term" value="F:RNA binding"/>
    <property type="evidence" value="ECO:0007669"/>
    <property type="project" value="TreeGrafter"/>
</dbReference>
<dbReference type="InterPro" id="IPR018609">
    <property type="entry name" value="Bud13"/>
</dbReference>
<feature type="region of interest" description="Disordered" evidence="2">
    <location>
        <begin position="1"/>
        <end position="141"/>
    </location>
</feature>
<proteinExistence type="inferred from homology"/>
<dbReference type="Proteomes" id="UP000823388">
    <property type="component" value="Chromosome 4N"/>
</dbReference>
<sequence length="249" mass="29201">MSQPRRRMRHDSEEPHDMSPPRRRRHDSEEPQDMSPPRRRMRHDLEEPQDLSVPRRRAGHDLEEPKEISPPRRWSQYDSKEPKDMPPQRRKHQDSTKVDDLSPPRRRNRGQSPEDGDVSPQRKGKKEGAQKQARKAGLMTAEEVKEDIRRIKEDEMLKFAAQDPSLVGKGAKAVFRDKEGKRISEEEMRKSKESEKPKEIHIEWGKGLAQKREAEARLKELEAEKSKPFARTRDDPELDSYAKKQNPMG</sequence>
<accession>A0A8T0T2Z2</accession>